<dbReference type="EMBL" id="BKCJ010995522">
    <property type="protein sequence ID" value="GFC62842.1"/>
    <property type="molecule type" value="Genomic_DNA"/>
</dbReference>
<sequence>NGDSPIPTRVVEGVVQPVALTSTKQKLARKNELKARGTTIQNLAFMSSSNTNSTTELVSANASVSAVCAKLHVSSLHNVDSLINAVIYSFFASQSTSGQLDNEDLKQIDIDDLEEMDLI</sequence>
<comment type="caution">
    <text evidence="1">The sequence shown here is derived from an EMBL/GenBank/DDBJ whole genome shotgun (WGS) entry which is preliminary data.</text>
</comment>
<organism evidence="1">
    <name type="scientific">Tanacetum cinerariifolium</name>
    <name type="common">Dalmatian daisy</name>
    <name type="synonym">Chrysanthemum cinerariifolium</name>
    <dbReference type="NCBI Taxonomy" id="118510"/>
    <lineage>
        <taxon>Eukaryota</taxon>
        <taxon>Viridiplantae</taxon>
        <taxon>Streptophyta</taxon>
        <taxon>Embryophyta</taxon>
        <taxon>Tracheophyta</taxon>
        <taxon>Spermatophyta</taxon>
        <taxon>Magnoliopsida</taxon>
        <taxon>eudicotyledons</taxon>
        <taxon>Gunneridae</taxon>
        <taxon>Pentapetalae</taxon>
        <taxon>asterids</taxon>
        <taxon>campanulids</taxon>
        <taxon>Asterales</taxon>
        <taxon>Asteraceae</taxon>
        <taxon>Asteroideae</taxon>
        <taxon>Anthemideae</taxon>
        <taxon>Anthemidinae</taxon>
        <taxon>Tanacetum</taxon>
    </lineage>
</organism>
<feature type="non-terminal residue" evidence="1">
    <location>
        <position position="1"/>
    </location>
</feature>
<gene>
    <name evidence="1" type="ORF">Tci_834812</name>
</gene>
<reference evidence="1" key="1">
    <citation type="journal article" date="2019" name="Sci. Rep.">
        <title>Draft genome of Tanacetum cinerariifolium, the natural source of mosquito coil.</title>
        <authorList>
            <person name="Yamashiro T."/>
            <person name="Shiraishi A."/>
            <person name="Satake H."/>
            <person name="Nakayama K."/>
        </authorList>
    </citation>
    <scope>NUCLEOTIDE SEQUENCE</scope>
</reference>
<proteinExistence type="predicted"/>
<evidence type="ECO:0000313" key="1">
    <source>
        <dbReference type="EMBL" id="GFC62842.1"/>
    </source>
</evidence>
<dbReference type="AlphaFoldDB" id="A0A699Q881"/>
<name>A0A699Q881_TANCI</name>
<protein>
    <submittedName>
        <fullName evidence="1">Uncharacterized protein</fullName>
    </submittedName>
</protein>
<accession>A0A699Q881</accession>